<evidence type="ECO:0000313" key="8">
    <source>
        <dbReference type="EMBL" id="QDL11792.1"/>
    </source>
</evidence>
<dbReference type="GO" id="GO:0018104">
    <property type="term" value="P:peptidoglycan-protein cross-linking"/>
    <property type="evidence" value="ECO:0007669"/>
    <property type="project" value="TreeGrafter"/>
</dbReference>
<evidence type="ECO:0000256" key="1">
    <source>
        <dbReference type="ARBA" id="ARBA00004752"/>
    </source>
</evidence>
<feature type="active site" description="Proton donor/acceptor" evidence="6">
    <location>
        <position position="129"/>
    </location>
</feature>
<protein>
    <recommendedName>
        <fullName evidence="7">L,D-TPase catalytic domain-containing protein</fullName>
    </recommendedName>
</protein>
<keyword evidence="2" id="KW-0808">Transferase</keyword>
<dbReference type="GO" id="GO:0016740">
    <property type="term" value="F:transferase activity"/>
    <property type="evidence" value="ECO:0007669"/>
    <property type="project" value="UniProtKB-KW"/>
</dbReference>
<keyword evidence="5 6" id="KW-0961">Cell wall biogenesis/degradation</keyword>
<dbReference type="InterPro" id="IPR005490">
    <property type="entry name" value="LD_TPept_cat_dom"/>
</dbReference>
<dbReference type="EMBL" id="CP030118">
    <property type="protein sequence ID" value="QDL11792.1"/>
    <property type="molecule type" value="Genomic_DNA"/>
</dbReference>
<reference evidence="8 9" key="1">
    <citation type="submission" date="2018-06" db="EMBL/GenBank/DDBJ databases">
        <title>Comparative genomics of Brasilonema spp. strains.</title>
        <authorList>
            <person name="Alvarenga D.O."/>
            <person name="Fiore M.F."/>
            <person name="Varani A.M."/>
        </authorList>
    </citation>
    <scope>NUCLEOTIDE SEQUENCE [LARGE SCALE GENOMIC DNA]</scope>
    <source>
        <strain evidence="8 9">CENA114</strain>
    </source>
</reference>
<evidence type="ECO:0000256" key="2">
    <source>
        <dbReference type="ARBA" id="ARBA00022679"/>
    </source>
</evidence>
<dbReference type="PANTHER" id="PTHR30582">
    <property type="entry name" value="L,D-TRANSPEPTIDASE"/>
    <property type="match status" value="1"/>
</dbReference>
<evidence type="ECO:0000259" key="7">
    <source>
        <dbReference type="PROSITE" id="PS52029"/>
    </source>
</evidence>
<evidence type="ECO:0000256" key="6">
    <source>
        <dbReference type="PROSITE-ProRule" id="PRU01373"/>
    </source>
</evidence>
<evidence type="ECO:0000256" key="3">
    <source>
        <dbReference type="ARBA" id="ARBA00022960"/>
    </source>
</evidence>
<dbReference type="GO" id="GO:0071555">
    <property type="term" value="P:cell wall organization"/>
    <property type="evidence" value="ECO:0007669"/>
    <property type="project" value="UniProtKB-UniRule"/>
</dbReference>
<dbReference type="GO" id="GO:0005576">
    <property type="term" value="C:extracellular region"/>
    <property type="evidence" value="ECO:0007669"/>
    <property type="project" value="TreeGrafter"/>
</dbReference>
<proteinExistence type="predicted"/>
<dbReference type="GO" id="GO:0008360">
    <property type="term" value="P:regulation of cell shape"/>
    <property type="evidence" value="ECO:0007669"/>
    <property type="project" value="UniProtKB-UniRule"/>
</dbReference>
<dbReference type="InterPro" id="IPR050979">
    <property type="entry name" value="LD-transpeptidase"/>
</dbReference>
<keyword evidence="9" id="KW-1185">Reference proteome</keyword>
<comment type="pathway">
    <text evidence="1 6">Cell wall biogenesis; peptidoglycan biosynthesis.</text>
</comment>
<feature type="active site" description="Nucleophile" evidence="6">
    <location>
        <position position="145"/>
    </location>
</feature>
<dbReference type="KEGG" id="bsen:DP114_31340"/>
<feature type="domain" description="L,D-TPase catalytic" evidence="7">
    <location>
        <begin position="56"/>
        <end position="169"/>
    </location>
</feature>
<dbReference type="PROSITE" id="PS52029">
    <property type="entry name" value="LD_TPASE"/>
    <property type="match status" value="1"/>
</dbReference>
<dbReference type="AlphaFoldDB" id="A0A856MMQ3"/>
<evidence type="ECO:0000256" key="4">
    <source>
        <dbReference type="ARBA" id="ARBA00022984"/>
    </source>
</evidence>
<accession>A0A856MMQ3</accession>
<dbReference type="RefSeq" id="WP_171978358.1">
    <property type="nucleotide sequence ID" value="NZ_CAWOXK010000001.1"/>
</dbReference>
<dbReference type="CDD" id="cd16913">
    <property type="entry name" value="YkuD_like"/>
    <property type="match status" value="1"/>
</dbReference>
<name>A0A856MMQ3_9CYAN</name>
<dbReference type="Proteomes" id="UP000503129">
    <property type="component" value="Chromosome"/>
</dbReference>
<dbReference type="Gene3D" id="2.40.440.10">
    <property type="entry name" value="L,D-transpeptidase catalytic domain-like"/>
    <property type="match status" value="1"/>
</dbReference>
<keyword evidence="3 6" id="KW-0133">Cell shape</keyword>
<sequence length="170" mass="19010">MKSLNYPGWARSLKVFLVGAALTLSVVSQPSGEVWAQSKSQTVKQQILALRQSEQRWIQIKLSNQRLTAWEGDKPVYTFIISTGKKSTPTPTGVFKIQSKQKSARMQGEDYDIPNVPYTMYYSGSYGIHGAYWHKKFGTPVSHGCINIAPKNAKLLFNWASTGTPVVVQR</sequence>
<dbReference type="PANTHER" id="PTHR30582:SF2">
    <property type="entry name" value="L,D-TRANSPEPTIDASE YCIB-RELATED"/>
    <property type="match status" value="1"/>
</dbReference>
<keyword evidence="4 6" id="KW-0573">Peptidoglycan synthesis</keyword>
<dbReference type="SUPFAM" id="SSF141523">
    <property type="entry name" value="L,D-transpeptidase catalytic domain-like"/>
    <property type="match status" value="1"/>
</dbReference>
<dbReference type="Pfam" id="PF03734">
    <property type="entry name" value="YkuD"/>
    <property type="match status" value="1"/>
</dbReference>
<dbReference type="GO" id="GO:0071972">
    <property type="term" value="F:peptidoglycan L,D-transpeptidase activity"/>
    <property type="evidence" value="ECO:0007669"/>
    <property type="project" value="TreeGrafter"/>
</dbReference>
<evidence type="ECO:0000313" key="9">
    <source>
        <dbReference type="Proteomes" id="UP000503129"/>
    </source>
</evidence>
<dbReference type="InterPro" id="IPR038063">
    <property type="entry name" value="Transpep_catalytic_dom"/>
</dbReference>
<evidence type="ECO:0000256" key="5">
    <source>
        <dbReference type="ARBA" id="ARBA00023316"/>
    </source>
</evidence>
<gene>
    <name evidence="8" type="ORF">DP114_31340</name>
</gene>
<dbReference type="UniPathway" id="UPA00219"/>
<organism evidence="8 9">
    <name type="scientific">Brasilonema sennae CENA114</name>
    <dbReference type="NCBI Taxonomy" id="415709"/>
    <lineage>
        <taxon>Bacteria</taxon>
        <taxon>Bacillati</taxon>
        <taxon>Cyanobacteriota</taxon>
        <taxon>Cyanophyceae</taxon>
        <taxon>Nostocales</taxon>
        <taxon>Scytonemataceae</taxon>
        <taxon>Brasilonema</taxon>
        <taxon>Bromeliae group (in: Brasilonema)</taxon>
    </lineage>
</organism>